<dbReference type="PROSITE" id="PS00478">
    <property type="entry name" value="LIM_DOMAIN_1"/>
    <property type="match status" value="1"/>
</dbReference>
<accession>F2U405</accession>
<feature type="domain" description="LIM zinc-binding" evidence="5">
    <location>
        <begin position="142"/>
        <end position="202"/>
    </location>
</feature>
<dbReference type="RefSeq" id="XP_004996532.1">
    <property type="nucleotide sequence ID" value="XM_004996475.1"/>
</dbReference>
<evidence type="ECO:0000313" key="6">
    <source>
        <dbReference type="EMBL" id="EGD82349.1"/>
    </source>
</evidence>
<dbReference type="Pfam" id="PF00412">
    <property type="entry name" value="LIM"/>
    <property type="match status" value="2"/>
</dbReference>
<dbReference type="SUPFAM" id="SSF57716">
    <property type="entry name" value="Glucocorticoid receptor-like (DNA-binding domain)"/>
    <property type="match status" value="3"/>
</dbReference>
<keyword evidence="3" id="KW-0440">LIM domain</keyword>
<organism evidence="7">
    <name type="scientific">Salpingoeca rosetta (strain ATCC 50818 / BSB-021)</name>
    <dbReference type="NCBI Taxonomy" id="946362"/>
    <lineage>
        <taxon>Eukaryota</taxon>
        <taxon>Choanoflagellata</taxon>
        <taxon>Craspedida</taxon>
        <taxon>Salpingoecidae</taxon>
        <taxon>Salpingoeca</taxon>
    </lineage>
</organism>
<evidence type="ECO:0000256" key="2">
    <source>
        <dbReference type="ARBA" id="ARBA00022833"/>
    </source>
</evidence>
<dbReference type="EMBL" id="GL832960">
    <property type="protein sequence ID" value="EGD82349.1"/>
    <property type="molecule type" value="Genomic_DNA"/>
</dbReference>
<keyword evidence="7" id="KW-1185">Reference proteome</keyword>
<dbReference type="KEGG" id="sre:PTSG_03013"/>
<dbReference type="SMART" id="SM00132">
    <property type="entry name" value="LIM"/>
    <property type="match status" value="3"/>
</dbReference>
<dbReference type="InParanoid" id="F2U405"/>
<dbReference type="OrthoDB" id="10069167at2759"/>
<protein>
    <recommendedName>
        <fullName evidence="5">LIM zinc-binding domain-containing protein</fullName>
    </recommendedName>
</protein>
<keyword evidence="1 3" id="KW-0479">Metal-binding</keyword>
<evidence type="ECO:0000256" key="4">
    <source>
        <dbReference type="SAM" id="MobiDB-lite"/>
    </source>
</evidence>
<dbReference type="STRING" id="946362.F2U405"/>
<feature type="domain" description="LIM zinc-binding" evidence="5">
    <location>
        <begin position="203"/>
        <end position="267"/>
    </location>
</feature>
<feature type="compositionally biased region" description="Low complexity" evidence="4">
    <location>
        <begin position="8"/>
        <end position="20"/>
    </location>
</feature>
<dbReference type="FunCoup" id="F2U405">
    <property type="interactions" value="581"/>
</dbReference>
<feature type="region of interest" description="Disordered" evidence="4">
    <location>
        <begin position="1"/>
        <end position="59"/>
    </location>
</feature>
<evidence type="ECO:0000313" key="7">
    <source>
        <dbReference type="Proteomes" id="UP000007799"/>
    </source>
</evidence>
<keyword evidence="2 3" id="KW-0862">Zinc</keyword>
<dbReference type="PROSITE" id="PS50023">
    <property type="entry name" value="LIM_DOMAIN_2"/>
    <property type="match status" value="2"/>
</dbReference>
<dbReference type="PANTHER" id="PTHR24211">
    <property type="entry name" value="LIM DOMAIN-CONTAINING PROTEIN"/>
    <property type="match status" value="1"/>
</dbReference>
<dbReference type="InterPro" id="IPR047120">
    <property type="entry name" value="Pk/Esn/Tes"/>
</dbReference>
<dbReference type="InterPro" id="IPR001781">
    <property type="entry name" value="Znf_LIM"/>
</dbReference>
<dbReference type="AlphaFoldDB" id="F2U405"/>
<dbReference type="GeneID" id="16077120"/>
<evidence type="ECO:0000256" key="1">
    <source>
        <dbReference type="ARBA" id="ARBA00022723"/>
    </source>
</evidence>
<evidence type="ECO:0000259" key="5">
    <source>
        <dbReference type="PROSITE" id="PS50023"/>
    </source>
</evidence>
<dbReference type="Gene3D" id="2.10.110.10">
    <property type="entry name" value="Cysteine Rich Protein"/>
    <property type="match status" value="3"/>
</dbReference>
<proteinExistence type="predicted"/>
<evidence type="ECO:0000256" key="3">
    <source>
        <dbReference type="PROSITE-ProRule" id="PRU00125"/>
    </source>
</evidence>
<sequence length="268" mass="30482">MRPHRVSDSGSVSSRSSRSRPALNNPDDMPDIKTMKRRRRPQQQQPDPHEEELKKKSRPQESGIICRGCSLPLVIGEVVVQIGRLEPEERSYFHPMCVICSQCGELLVDLRCFVDIGWEERGTPGAEERLFCGRHWADNRRPRCAACDETIHQPKQVYELNTTWHFRHFACYICDANLTDASTYVPRDGKPLCMDCYTQHIADKCVACGRAIDASRGGGGKISIQDKHWHPKCFACKMCKTSLKGKPCVPKGTRVYCKKCYKKVAKVK</sequence>
<reference evidence="6" key="1">
    <citation type="submission" date="2009-08" db="EMBL/GenBank/DDBJ databases">
        <title>Annotation of Salpingoeca rosetta.</title>
        <authorList>
            <consortium name="The Broad Institute Genome Sequencing Platform"/>
            <person name="Russ C."/>
            <person name="Cuomo C."/>
            <person name="Burger G."/>
            <person name="Gray M.W."/>
            <person name="Holland P.W.H."/>
            <person name="King N."/>
            <person name="Lang F.B.F."/>
            <person name="Roger A.J."/>
            <person name="Ruiz-Trillo I."/>
            <person name="Young S.K."/>
            <person name="Zeng Q."/>
            <person name="Gargeya S."/>
            <person name="Alvarado L."/>
            <person name="Berlin A."/>
            <person name="Chapman S.B."/>
            <person name="Chen Z."/>
            <person name="Freedman E."/>
            <person name="Gellesch M."/>
            <person name="Goldberg J."/>
            <person name="Griggs A."/>
            <person name="Gujja S."/>
            <person name="Heilman E."/>
            <person name="Heiman D."/>
            <person name="Howarth C."/>
            <person name="Mehta T."/>
            <person name="Neiman D."/>
            <person name="Pearson M."/>
            <person name="Roberts A."/>
            <person name="Saif S."/>
            <person name="Shea T."/>
            <person name="Shenoy N."/>
            <person name="Sisk P."/>
            <person name="Stolte C."/>
            <person name="Sykes S."/>
            <person name="White J."/>
            <person name="Yandava C."/>
            <person name="Haas B."/>
            <person name="Nusbaum C."/>
            <person name="Birren B."/>
        </authorList>
    </citation>
    <scope>NUCLEOTIDE SEQUENCE [LARGE SCALE GENOMIC DNA]</scope>
    <source>
        <strain evidence="6">ATCC 50818</strain>
    </source>
</reference>
<dbReference type="Proteomes" id="UP000007799">
    <property type="component" value="Unassembled WGS sequence"/>
</dbReference>
<name>F2U405_SALR5</name>
<dbReference type="eggNOG" id="KOG1704">
    <property type="taxonomic scope" value="Eukaryota"/>
</dbReference>
<dbReference type="GO" id="GO:0046872">
    <property type="term" value="F:metal ion binding"/>
    <property type="evidence" value="ECO:0007669"/>
    <property type="project" value="UniProtKB-KW"/>
</dbReference>
<dbReference type="PANTHER" id="PTHR24211:SF22">
    <property type="entry name" value="TESTIN"/>
    <property type="match status" value="1"/>
</dbReference>
<gene>
    <name evidence="6" type="ORF">PTSG_03013</name>
</gene>